<dbReference type="HAMAP" id="MF_01584">
    <property type="entry name" value="UPF0502"/>
    <property type="match status" value="1"/>
</dbReference>
<dbReference type="PANTHER" id="PTHR38768">
    <property type="entry name" value="UPF0502 PROTEIN YCEH"/>
    <property type="match status" value="1"/>
</dbReference>
<evidence type="ECO:0000313" key="3">
    <source>
        <dbReference type="EMBL" id="MBE9399620.1"/>
    </source>
</evidence>
<keyword evidence="2" id="KW-0175">Coiled coil</keyword>
<dbReference type="InterPro" id="IPR007432">
    <property type="entry name" value="DUF480"/>
</dbReference>
<dbReference type="PANTHER" id="PTHR38768:SF1">
    <property type="entry name" value="UPF0502 PROTEIN YCEH"/>
    <property type="match status" value="1"/>
</dbReference>
<proteinExistence type="inferred from homology"/>
<name>A0A8J7K771_9GAMM</name>
<dbReference type="EMBL" id="JADEYS010000031">
    <property type="protein sequence ID" value="MBE9399620.1"/>
    <property type="molecule type" value="Genomic_DNA"/>
</dbReference>
<dbReference type="Gene3D" id="1.10.10.10">
    <property type="entry name" value="Winged helix-like DNA-binding domain superfamily/Winged helix DNA-binding domain"/>
    <property type="match status" value="2"/>
</dbReference>
<reference evidence="3" key="1">
    <citation type="submission" date="2020-10" db="EMBL/GenBank/DDBJ databases">
        <title>Bacterium isolated from coastal waters sediment.</title>
        <authorList>
            <person name="Chen R.-J."/>
            <person name="Lu D.-C."/>
            <person name="Zhu K.-L."/>
            <person name="Du Z.-J."/>
        </authorList>
    </citation>
    <scope>NUCLEOTIDE SEQUENCE</scope>
    <source>
        <strain evidence="3">N1Y112</strain>
    </source>
</reference>
<dbReference type="RefSeq" id="WP_193955316.1">
    <property type="nucleotide sequence ID" value="NZ_JADEYS010000031.1"/>
</dbReference>
<protein>
    <submittedName>
        <fullName evidence="3">DUF480 domain-containing protein</fullName>
    </submittedName>
</protein>
<dbReference type="Proteomes" id="UP000640333">
    <property type="component" value="Unassembled WGS sequence"/>
</dbReference>
<dbReference type="SUPFAM" id="SSF46785">
    <property type="entry name" value="Winged helix' DNA-binding domain"/>
    <property type="match status" value="2"/>
</dbReference>
<evidence type="ECO:0000256" key="1">
    <source>
        <dbReference type="HAMAP-Rule" id="MF_01584"/>
    </source>
</evidence>
<comment type="similarity">
    <text evidence="1">Belongs to the UPF0502 family.</text>
</comment>
<feature type="coiled-coil region" evidence="2">
    <location>
        <begin position="187"/>
        <end position="214"/>
    </location>
</feature>
<organism evidence="3 4">
    <name type="scientific">Pontibacterium sinense</name>
    <dbReference type="NCBI Taxonomy" id="2781979"/>
    <lineage>
        <taxon>Bacteria</taxon>
        <taxon>Pseudomonadati</taxon>
        <taxon>Pseudomonadota</taxon>
        <taxon>Gammaproteobacteria</taxon>
        <taxon>Oceanospirillales</taxon>
        <taxon>Oceanospirillaceae</taxon>
        <taxon>Pontibacterium</taxon>
    </lineage>
</organism>
<evidence type="ECO:0000313" key="4">
    <source>
        <dbReference type="Proteomes" id="UP000640333"/>
    </source>
</evidence>
<comment type="caution">
    <text evidence="3">The sequence shown here is derived from an EMBL/GenBank/DDBJ whole genome shotgun (WGS) entry which is preliminary data.</text>
</comment>
<dbReference type="Pfam" id="PF04337">
    <property type="entry name" value="DUF480"/>
    <property type="match status" value="1"/>
</dbReference>
<dbReference type="InterPro" id="IPR036390">
    <property type="entry name" value="WH_DNA-bd_sf"/>
</dbReference>
<keyword evidence="4" id="KW-1185">Reference proteome</keyword>
<dbReference type="AlphaFoldDB" id="A0A8J7K771"/>
<evidence type="ECO:0000256" key="2">
    <source>
        <dbReference type="SAM" id="Coils"/>
    </source>
</evidence>
<gene>
    <name evidence="3" type="ORF">IOQ59_20345</name>
</gene>
<dbReference type="InterPro" id="IPR036388">
    <property type="entry name" value="WH-like_DNA-bd_sf"/>
</dbReference>
<accession>A0A8J7K771</accession>
<sequence length="220" mass="24715">MDLELSLNETRVIGCLLEKESTTPDQYPLSLNALTLACNQKSNRDPVMHLDESEVQQILDDLAAKRLTREESGFGSRVVKYKHRFCNTEFSELQFTEGQRAIVCVLLLRGPQTPGELRTRTQRIHEFNNVQEVESALQALGERTDGALVVRLPREPGKRESRFTHLFSGEVDTSSIAQTTTSAESGNSDLNARINTLEATVQQQQEEIEALREALTQLQS</sequence>